<dbReference type="Proteomes" id="UP001601992">
    <property type="component" value="Unassembled WGS sequence"/>
</dbReference>
<reference evidence="1 2" key="1">
    <citation type="submission" date="2024-10" db="EMBL/GenBank/DDBJ databases">
        <title>The Natural Products Discovery Center: Release of the First 8490 Sequenced Strains for Exploring Actinobacteria Biosynthetic Diversity.</title>
        <authorList>
            <person name="Kalkreuter E."/>
            <person name="Kautsar S.A."/>
            <person name="Yang D."/>
            <person name="Bader C.D."/>
            <person name="Teijaro C.N."/>
            <person name="Fluegel L."/>
            <person name="Davis C.M."/>
            <person name="Simpson J.R."/>
            <person name="Lauterbach L."/>
            <person name="Steele A.D."/>
            <person name="Gui C."/>
            <person name="Meng S."/>
            <person name="Li G."/>
            <person name="Viehrig K."/>
            <person name="Ye F."/>
            <person name="Su P."/>
            <person name="Kiefer A.F."/>
            <person name="Nichols A."/>
            <person name="Cepeda A.J."/>
            <person name="Yan W."/>
            <person name="Fan B."/>
            <person name="Jiang Y."/>
            <person name="Adhikari A."/>
            <person name="Zheng C.-J."/>
            <person name="Schuster L."/>
            <person name="Cowan T.M."/>
            <person name="Smanski M.J."/>
            <person name="Chevrette M.G."/>
            <person name="De Carvalho L.P.S."/>
            <person name="Shen B."/>
        </authorList>
    </citation>
    <scope>NUCLEOTIDE SEQUENCE [LARGE SCALE GENOMIC DNA]</scope>
    <source>
        <strain evidence="1 2">NPDC002593</strain>
    </source>
</reference>
<proteinExistence type="predicted"/>
<keyword evidence="2" id="KW-1185">Reference proteome</keyword>
<gene>
    <name evidence="1" type="ORF">ACFYXQ_06440</name>
</gene>
<evidence type="ECO:0000313" key="2">
    <source>
        <dbReference type="Proteomes" id="UP001601992"/>
    </source>
</evidence>
<sequence length="71" mass="7941">MDSESISAAGSYAADVAIAEYDSIRFSDVGWIGIRQFRRDPEGSFFVSGFDVEGTWVENVPLPHGIRFRVR</sequence>
<comment type="caution">
    <text evidence="1">The sequence shown here is derived from an EMBL/GenBank/DDBJ whole genome shotgun (WGS) entry which is preliminary data.</text>
</comment>
<name>A0ABW6RTQ6_9NOCA</name>
<evidence type="ECO:0000313" key="1">
    <source>
        <dbReference type="EMBL" id="MFF3567405.1"/>
    </source>
</evidence>
<organism evidence="1 2">
    <name type="scientific">Nocardia jiangxiensis</name>
    <dbReference type="NCBI Taxonomy" id="282685"/>
    <lineage>
        <taxon>Bacteria</taxon>
        <taxon>Bacillati</taxon>
        <taxon>Actinomycetota</taxon>
        <taxon>Actinomycetes</taxon>
        <taxon>Mycobacteriales</taxon>
        <taxon>Nocardiaceae</taxon>
        <taxon>Nocardia</taxon>
    </lineage>
</organism>
<dbReference type="RefSeq" id="WP_040825416.1">
    <property type="nucleotide sequence ID" value="NZ_JBIAQY010000002.1"/>
</dbReference>
<protein>
    <submittedName>
        <fullName evidence="1">Uncharacterized protein</fullName>
    </submittedName>
</protein>
<dbReference type="EMBL" id="JBIAQY010000002">
    <property type="protein sequence ID" value="MFF3567405.1"/>
    <property type="molecule type" value="Genomic_DNA"/>
</dbReference>
<accession>A0ABW6RTQ6</accession>